<dbReference type="AlphaFoldDB" id="A0A423MQP6"/>
<gene>
    <name evidence="1" type="ORF">BK670_00870</name>
</gene>
<protein>
    <recommendedName>
        <fullName evidence="3">Calcium-binding protein</fullName>
    </recommendedName>
</protein>
<name>A0A423MQP6_PSEFL</name>
<comment type="caution">
    <text evidence="1">The sequence shown here is derived from an EMBL/GenBank/DDBJ whole genome shotgun (WGS) entry which is preliminary data.</text>
</comment>
<proteinExistence type="predicted"/>
<accession>A0A423MQP6</accession>
<reference evidence="1 2" key="1">
    <citation type="submission" date="2016-10" db="EMBL/GenBank/DDBJ databases">
        <title>Comparative genome analysis of multiple Pseudomonas spp. focuses on biocontrol and plant growth promoting traits.</title>
        <authorList>
            <person name="Tao X.-Y."/>
            <person name="Taylor C.G."/>
        </authorList>
    </citation>
    <scope>NUCLEOTIDE SEQUENCE [LARGE SCALE GENOMIC DNA]</scope>
    <source>
        <strain evidence="1 2">28B5</strain>
    </source>
</reference>
<dbReference type="Gene3D" id="2.150.10.10">
    <property type="entry name" value="Serralysin-like metalloprotease, C-terminal"/>
    <property type="match status" value="1"/>
</dbReference>
<evidence type="ECO:0000313" key="2">
    <source>
        <dbReference type="Proteomes" id="UP000285378"/>
    </source>
</evidence>
<dbReference type="EMBL" id="MOBX01000001">
    <property type="protein sequence ID" value="RON87054.1"/>
    <property type="molecule type" value="Genomic_DNA"/>
</dbReference>
<dbReference type="SUPFAM" id="SSF51120">
    <property type="entry name" value="beta-Roll"/>
    <property type="match status" value="1"/>
</dbReference>
<sequence length="1173" mass="126323">MATVIEPAIEIPLSPTLQVTPIHSSANTDAPVARNIEATPTPANVTTDILIDGDGVKATLKSLDKHFGPLRIGEVWVSRVELKALGATVNGQVISAANASIKTPDQAFLNALNFNSATVETRVKHADIADSGVVATLFFEIACKRSANASALFVSARPLPPDSGMDRLNQLSHAAQTLDIHRVDSFENAPGWVSKSKSYLMSGAGVGLQAFGIYSGYMAMMDAIKKGDTLEAVYQGGSIAAEFGSLIIERGLTKTGEAMLRNGSKAFGRFPLTSAGKHLSRGAGLFASAITLPFDISDAVSSFKAAAATSGKEAQDHYVAGGLSVAGAGISLALGAAALAGFGSVAGPLGLAAAAILILGSMIYQAARVVDDIDDYIELSAHERLRSGWFAFTGQELDQEVLDRFKISKAFSDYTKQRDVSAKALLEGAYKNFAQYVVNGSFSVELKPLKIWRYQWDERAGEQAFKLDSETVIIGGDDIIDAHDGIPTNLAGSVKGAPGDDKGVFWRLDDGNDQVVGVNDKPNFFSYREGTKTLTGGSKADEFYFETTANILNQVTAPSRTSTLDGGEGPDTLAFEGRRPATDTRHIGYDINLQTGKVALRSHDQTTTAIEIAHVRAIENISTLRNGVSLVTGSSEANRISANGNDHIAAGHGDDTIAIRGADCRVDGGQGQDRYYIADTTAITTIIEDGEQLSVIELGWPIEWIQRWQIVGTSLLVSSLRGRDGEDPEHVLTIENTYQWVDGQRHLKNGQLLFKTQDGYELMPALPSLMQGAQAQDVEVVVSSIGKSAATEIVNGGTVTLAEQGPKRHFVARTDRRVEFVASPGLPGSSRVIYLDYKDEEMADVIVNYHVEKRAGVSLNSHLYYSNINISLLLPSKTVTFKGIIQASTHANGYSGRNSLKVTTAQVTQDIALVMQDGVSYRLQLPALPYLSDAMEPGNKLRKAADCLKPRYGDYLFSRPTIARTVALPATPNRVDIEAVSHNGIYVLQGESSTYDIYLASNVIIRLMTPGATAKTNNASTWSLFTARMSEAIGRDDIKLESERLWVGSALIELPTIEDDVPVESVSVVTRSGNIYEAALLFEVLQLYLINAQSYSSLDSLLADIRLHRQRNELAARVIVQNLGTTTKTNDRVYYNSIKDYWGFDNDPSLQIKPEDLVIAPAAIASLDPSEPA</sequence>
<organism evidence="1 2">
    <name type="scientific">Pseudomonas fluorescens</name>
    <dbReference type="NCBI Taxonomy" id="294"/>
    <lineage>
        <taxon>Bacteria</taxon>
        <taxon>Pseudomonadati</taxon>
        <taxon>Pseudomonadota</taxon>
        <taxon>Gammaproteobacteria</taxon>
        <taxon>Pseudomonadales</taxon>
        <taxon>Pseudomonadaceae</taxon>
        <taxon>Pseudomonas</taxon>
    </lineage>
</organism>
<dbReference type="RefSeq" id="WP_259697509.1">
    <property type="nucleotide sequence ID" value="NZ_MOBX01000001.1"/>
</dbReference>
<dbReference type="InterPro" id="IPR011049">
    <property type="entry name" value="Serralysin-like_metalloprot_C"/>
</dbReference>
<dbReference type="Proteomes" id="UP000285378">
    <property type="component" value="Unassembled WGS sequence"/>
</dbReference>
<evidence type="ECO:0008006" key="3">
    <source>
        <dbReference type="Google" id="ProtNLM"/>
    </source>
</evidence>
<evidence type="ECO:0000313" key="1">
    <source>
        <dbReference type="EMBL" id="RON87054.1"/>
    </source>
</evidence>